<keyword evidence="2" id="KW-1185">Reference proteome</keyword>
<sequence length="64" mass="7058">MMAAHRTKATHRMVSRSTKADMIMAAVPLIVTRTSIHNRACRFRISSGSVAMWLTRITVATVTG</sequence>
<gene>
    <name evidence="1" type="ORF">JV551A3_V1_10226</name>
</gene>
<proteinExistence type="predicted"/>
<organism evidence="1 2">
    <name type="scientific">Pseudomonas inefficax</name>
    <dbReference type="NCBI Taxonomy" id="2078786"/>
    <lineage>
        <taxon>Bacteria</taxon>
        <taxon>Pseudomonadati</taxon>
        <taxon>Pseudomonadota</taxon>
        <taxon>Gammaproteobacteria</taxon>
        <taxon>Pseudomonadales</taxon>
        <taxon>Pseudomonadaceae</taxon>
        <taxon>Pseudomonas</taxon>
    </lineage>
</organism>
<evidence type="ECO:0000313" key="2">
    <source>
        <dbReference type="Proteomes" id="UP000294335"/>
    </source>
</evidence>
<comment type="caution">
    <text evidence="1">The sequence shown here is derived from an EMBL/GenBank/DDBJ whole genome shotgun (WGS) entry which is preliminary data.</text>
</comment>
<dbReference type="Proteomes" id="UP000294335">
    <property type="component" value="Unassembled WGS sequence"/>
</dbReference>
<evidence type="ECO:0000313" key="1">
    <source>
        <dbReference type="EMBL" id="SPO58411.1"/>
    </source>
</evidence>
<protein>
    <submittedName>
        <fullName evidence="1">Uncharacterized protein</fullName>
    </submittedName>
</protein>
<dbReference type="EMBL" id="OPYN01000001">
    <property type="protein sequence ID" value="SPO58411.1"/>
    <property type="molecule type" value="Genomic_DNA"/>
</dbReference>
<accession>A0AAQ1SR04</accession>
<name>A0AAQ1SR04_9PSED</name>
<reference evidence="1 2" key="1">
    <citation type="submission" date="2018-02" db="EMBL/GenBank/DDBJ databases">
        <authorList>
            <person name="Dubost A."/>
        </authorList>
    </citation>
    <scope>NUCLEOTIDE SEQUENCE [LARGE SCALE GENOMIC DNA]</scope>
    <source>
        <strain evidence="2">JV551A3</strain>
    </source>
</reference>
<dbReference type="AlphaFoldDB" id="A0AAQ1SR04"/>